<protein>
    <submittedName>
        <fullName evidence="2">Uncharacterized protein</fullName>
    </submittedName>
</protein>
<accession>A0A6J4V091</accession>
<feature type="region of interest" description="Disordered" evidence="1">
    <location>
        <begin position="53"/>
        <end position="78"/>
    </location>
</feature>
<reference evidence="2" key="1">
    <citation type="submission" date="2020-02" db="EMBL/GenBank/DDBJ databases">
        <authorList>
            <person name="Meier V. D."/>
        </authorList>
    </citation>
    <scope>NUCLEOTIDE SEQUENCE</scope>
    <source>
        <strain evidence="2">AVDCRST_MAG18</strain>
    </source>
</reference>
<dbReference type="AlphaFoldDB" id="A0A6J4V091"/>
<evidence type="ECO:0000313" key="2">
    <source>
        <dbReference type="EMBL" id="CAA9564243.1"/>
    </source>
</evidence>
<gene>
    <name evidence="2" type="ORF">AVDCRST_MAG18-1339</name>
</gene>
<name>A0A6J4V091_9BACT</name>
<sequence>MMERYGEQCESLIAIPRLDSQGRKLGQDIQQERQGLTLAHRRHRREKVILGRGVQPGQVSDPARMRQDWDDESGQRVC</sequence>
<organism evidence="2">
    <name type="scientific">uncultured Thermomicrobiales bacterium</name>
    <dbReference type="NCBI Taxonomy" id="1645740"/>
    <lineage>
        <taxon>Bacteria</taxon>
        <taxon>Pseudomonadati</taxon>
        <taxon>Thermomicrobiota</taxon>
        <taxon>Thermomicrobia</taxon>
        <taxon>Thermomicrobiales</taxon>
        <taxon>environmental samples</taxon>
    </lineage>
</organism>
<evidence type="ECO:0000256" key="1">
    <source>
        <dbReference type="SAM" id="MobiDB-lite"/>
    </source>
</evidence>
<dbReference type="EMBL" id="CADCWN010000101">
    <property type="protein sequence ID" value="CAA9564243.1"/>
    <property type="molecule type" value="Genomic_DNA"/>
</dbReference>
<proteinExistence type="predicted"/>